<evidence type="ECO:0000313" key="2">
    <source>
        <dbReference type="EMBL" id="CAK7234182.1"/>
    </source>
</evidence>
<name>A0ABP0CRJ9_9PEZI</name>
<organism evidence="2 3">
    <name type="scientific">Sporothrix eucalyptigena</name>
    <dbReference type="NCBI Taxonomy" id="1812306"/>
    <lineage>
        <taxon>Eukaryota</taxon>
        <taxon>Fungi</taxon>
        <taxon>Dikarya</taxon>
        <taxon>Ascomycota</taxon>
        <taxon>Pezizomycotina</taxon>
        <taxon>Sordariomycetes</taxon>
        <taxon>Sordariomycetidae</taxon>
        <taxon>Ophiostomatales</taxon>
        <taxon>Ophiostomataceae</taxon>
        <taxon>Sporothrix</taxon>
    </lineage>
</organism>
<dbReference type="Proteomes" id="UP001642482">
    <property type="component" value="Unassembled WGS sequence"/>
</dbReference>
<dbReference type="EMBL" id="CAWUHD010000131">
    <property type="protein sequence ID" value="CAK7234182.1"/>
    <property type="molecule type" value="Genomic_DNA"/>
</dbReference>
<evidence type="ECO:0000256" key="1">
    <source>
        <dbReference type="SAM" id="MobiDB-lite"/>
    </source>
</evidence>
<comment type="caution">
    <text evidence="2">The sequence shown here is derived from an EMBL/GenBank/DDBJ whole genome shotgun (WGS) entry which is preliminary data.</text>
</comment>
<keyword evidence="3" id="KW-1185">Reference proteome</keyword>
<accession>A0ABP0CRJ9</accession>
<sequence>MANKVQPWKAAWPAVEPHDPANATTSSDASIEYGIAKGDIAVVDGTAANVKPAAPLRLEHSFSSSATPEKTQPWKASWPGAEAPASNAVTEYGVTKGDIAVVDGTAANVKPSTRKTVRVVRE</sequence>
<evidence type="ECO:0008006" key="4">
    <source>
        <dbReference type="Google" id="ProtNLM"/>
    </source>
</evidence>
<protein>
    <recommendedName>
        <fullName evidence="4">Hypervirulence associated protein TUDOR domain-containing protein</fullName>
    </recommendedName>
</protein>
<proteinExistence type="predicted"/>
<evidence type="ECO:0000313" key="3">
    <source>
        <dbReference type="Proteomes" id="UP001642482"/>
    </source>
</evidence>
<feature type="compositionally biased region" description="Polar residues" evidence="1">
    <location>
        <begin position="61"/>
        <end position="70"/>
    </location>
</feature>
<feature type="region of interest" description="Disordered" evidence="1">
    <location>
        <begin position="1"/>
        <end position="26"/>
    </location>
</feature>
<feature type="region of interest" description="Disordered" evidence="1">
    <location>
        <begin position="61"/>
        <end position="82"/>
    </location>
</feature>
<gene>
    <name evidence="2" type="ORF">SEUCBS140593_008854</name>
</gene>
<reference evidence="2 3" key="1">
    <citation type="submission" date="2024-01" db="EMBL/GenBank/DDBJ databases">
        <authorList>
            <person name="Allen C."/>
            <person name="Tagirdzhanova G."/>
        </authorList>
    </citation>
    <scope>NUCLEOTIDE SEQUENCE [LARGE SCALE GENOMIC DNA]</scope>
</reference>